<dbReference type="Pfam" id="PF04364">
    <property type="entry name" value="DNA_pol3_chi"/>
    <property type="match status" value="1"/>
</dbReference>
<dbReference type="GO" id="GO:0003887">
    <property type="term" value="F:DNA-directed DNA polymerase activity"/>
    <property type="evidence" value="ECO:0007669"/>
    <property type="project" value="InterPro"/>
</dbReference>
<organism evidence="1 2">
    <name type="scientific">Palleronia pontilimi</name>
    <dbReference type="NCBI Taxonomy" id="1964209"/>
    <lineage>
        <taxon>Bacteria</taxon>
        <taxon>Pseudomonadati</taxon>
        <taxon>Pseudomonadota</taxon>
        <taxon>Alphaproteobacteria</taxon>
        <taxon>Rhodobacterales</taxon>
        <taxon>Roseobacteraceae</taxon>
        <taxon>Palleronia</taxon>
    </lineage>
</organism>
<proteinExistence type="predicted"/>
<dbReference type="PANTHER" id="PTHR38767">
    <property type="entry name" value="DNA POLYMERASE III SUBUNIT CHI"/>
    <property type="match status" value="1"/>
</dbReference>
<reference evidence="1" key="1">
    <citation type="submission" date="2020-12" db="EMBL/GenBank/DDBJ databases">
        <title>Bacterial taxonomy.</title>
        <authorList>
            <person name="Pan X."/>
        </authorList>
    </citation>
    <scope>NUCLEOTIDE SEQUENCE</scope>
    <source>
        <strain evidence="1">KCTC 52957</strain>
    </source>
</reference>
<evidence type="ECO:0000313" key="2">
    <source>
        <dbReference type="Proteomes" id="UP000642488"/>
    </source>
</evidence>
<accession>A0A934MCW7</accession>
<sequence length="152" mass="16627">MGAAYFYHLTRRPLEDVLPTLLEKALGAGWRICVRGGNDARLRQLDDALWTYRDDSFLPHGMAGGDTDAAQPVLLTTSPDLPADVVCLMSVDGAQVTADEVARLERVCVIFDGTDAAALDKARAQWRALTKAGISSQYWSEESGKWEKKAEA</sequence>
<dbReference type="RefSeq" id="WP_198914898.1">
    <property type="nucleotide sequence ID" value="NZ_JAEKPD010000002.1"/>
</dbReference>
<dbReference type="GO" id="GO:0032298">
    <property type="term" value="P:positive regulation of DNA-templated DNA replication initiation"/>
    <property type="evidence" value="ECO:0007669"/>
    <property type="project" value="TreeGrafter"/>
</dbReference>
<name>A0A934MCW7_9RHOB</name>
<dbReference type="AlphaFoldDB" id="A0A934MCW7"/>
<comment type="caution">
    <text evidence="1">The sequence shown here is derived from an EMBL/GenBank/DDBJ whole genome shotgun (WGS) entry which is preliminary data.</text>
</comment>
<dbReference type="InterPro" id="IPR036768">
    <property type="entry name" value="PolIII_chi_sf"/>
</dbReference>
<dbReference type="GO" id="GO:0006260">
    <property type="term" value="P:DNA replication"/>
    <property type="evidence" value="ECO:0007669"/>
    <property type="project" value="InterPro"/>
</dbReference>
<dbReference type="SUPFAM" id="SSF102400">
    <property type="entry name" value="DNA polymerase III chi subunit"/>
    <property type="match status" value="1"/>
</dbReference>
<dbReference type="NCBIfam" id="NF004347">
    <property type="entry name" value="PRK05728.1-4"/>
    <property type="match status" value="1"/>
</dbReference>
<gene>
    <name evidence="1" type="ORF">ILP92_03010</name>
</gene>
<dbReference type="EMBL" id="JAEKPD010000002">
    <property type="protein sequence ID" value="MBJ3761716.1"/>
    <property type="molecule type" value="Genomic_DNA"/>
</dbReference>
<dbReference type="GO" id="GO:0003677">
    <property type="term" value="F:DNA binding"/>
    <property type="evidence" value="ECO:0007669"/>
    <property type="project" value="InterPro"/>
</dbReference>
<dbReference type="Proteomes" id="UP000642488">
    <property type="component" value="Unassembled WGS sequence"/>
</dbReference>
<protein>
    <submittedName>
        <fullName evidence="1">DNA polymerase III subunit chi</fullName>
    </submittedName>
</protein>
<dbReference type="InterPro" id="IPR007459">
    <property type="entry name" value="DNA_pol3_chi"/>
</dbReference>
<dbReference type="Gene3D" id="3.40.50.10110">
    <property type="entry name" value="DNA polymerase III subunit chi"/>
    <property type="match status" value="1"/>
</dbReference>
<evidence type="ECO:0000313" key="1">
    <source>
        <dbReference type="EMBL" id="MBJ3761716.1"/>
    </source>
</evidence>
<dbReference type="PANTHER" id="PTHR38767:SF1">
    <property type="entry name" value="DNA POLYMERASE III SUBUNIT CHI"/>
    <property type="match status" value="1"/>
</dbReference>
<keyword evidence="2" id="KW-1185">Reference proteome</keyword>